<feature type="region of interest" description="Disordered" evidence="1">
    <location>
        <begin position="17"/>
        <end position="40"/>
    </location>
</feature>
<evidence type="ECO:0000256" key="1">
    <source>
        <dbReference type="SAM" id="MobiDB-lite"/>
    </source>
</evidence>
<gene>
    <name evidence="2" type="ORF">TI39_contig586g00015</name>
</gene>
<protein>
    <submittedName>
        <fullName evidence="2">Uncharacterized protein</fullName>
    </submittedName>
</protein>
<feature type="compositionally biased region" description="Pro residues" evidence="1">
    <location>
        <begin position="435"/>
        <end position="444"/>
    </location>
</feature>
<evidence type="ECO:0000313" key="3">
    <source>
        <dbReference type="Proteomes" id="UP000033647"/>
    </source>
</evidence>
<feature type="compositionally biased region" description="Pro residues" evidence="1">
    <location>
        <begin position="318"/>
        <end position="327"/>
    </location>
</feature>
<feature type="region of interest" description="Disordered" evidence="1">
    <location>
        <begin position="266"/>
        <end position="332"/>
    </location>
</feature>
<dbReference type="OrthoDB" id="5422613at2759"/>
<proteinExistence type="predicted"/>
<accession>A0A0F4GIF6</accession>
<sequence length="547" mass="61044">MADGMLSGLLEYAEGGPGEQITALNPPPPVDPSRTGHPETREKNAVYCGFCTRGQYYLHQSSLDRHMRDCAMENGYIARYWRAAGWKWEQLEHGYTWEGDLPRVKPGRICLHCHKVFRNTLEISKHLNKLNDGGKARALFNRTFQLPGNSVPPAVEKVLPSAQGNMGDGHSAGDEDLTALCGFCNRRIVARTENRMDQHIQKCAVKHKYVARHWERAGWLPGTAHGKGMIFEDDVARVCPDRICSGCKLVFKNAAGMERHQKYTCTDVPEKAEKPRPQQSEQETAVKQERRESPPLAHPSRTQQPAQATASSKRSRESPPPAPPAQPAPAVIDNSALTQERFIERLEYRINQVPSPEVTELLIRLARTNKDARAIPNAPLLPRRGQFPQSAAERPNKLLKTEPMRLPPPQAQVQVGASRPPAHPSNGAEGSAVSRPPPSHPAAPPTSTQATSQQKPSEEWKEFVPYQICERCNLKFDPQTNNPSRCARHTGVKRVRAQGDPVSWAEYNDPQLQARFYWACCGRSGDSVGCVRCAHEPRGWKKRKVPS</sequence>
<dbReference type="AlphaFoldDB" id="A0A0F4GIF6"/>
<dbReference type="EMBL" id="LAFY01000578">
    <property type="protein sequence ID" value="KJX97038.1"/>
    <property type="molecule type" value="Genomic_DNA"/>
</dbReference>
<dbReference type="STRING" id="1047168.A0A0F4GIF6"/>
<feature type="compositionally biased region" description="Polar residues" evidence="1">
    <location>
        <begin position="300"/>
        <end position="312"/>
    </location>
</feature>
<keyword evidence="3" id="KW-1185">Reference proteome</keyword>
<name>A0A0F4GIF6_9PEZI</name>
<organism evidence="2 3">
    <name type="scientific">Zymoseptoria brevis</name>
    <dbReference type="NCBI Taxonomy" id="1047168"/>
    <lineage>
        <taxon>Eukaryota</taxon>
        <taxon>Fungi</taxon>
        <taxon>Dikarya</taxon>
        <taxon>Ascomycota</taxon>
        <taxon>Pezizomycotina</taxon>
        <taxon>Dothideomycetes</taxon>
        <taxon>Dothideomycetidae</taxon>
        <taxon>Mycosphaerellales</taxon>
        <taxon>Mycosphaerellaceae</taxon>
        <taxon>Zymoseptoria</taxon>
    </lineage>
</organism>
<feature type="compositionally biased region" description="Low complexity" evidence="1">
    <location>
        <begin position="445"/>
        <end position="454"/>
    </location>
</feature>
<feature type="compositionally biased region" description="Basic and acidic residues" evidence="1">
    <location>
        <begin position="284"/>
        <end position="293"/>
    </location>
</feature>
<dbReference type="Proteomes" id="UP000033647">
    <property type="component" value="Unassembled WGS sequence"/>
</dbReference>
<reference evidence="2 3" key="1">
    <citation type="submission" date="2015-03" db="EMBL/GenBank/DDBJ databases">
        <title>RNA-seq based gene annotation and comparative genomics of four Zymoseptoria species reveal species-specific pathogenicity related genes and transposable element activity.</title>
        <authorList>
            <person name="Grandaubert J."/>
            <person name="Bhattacharyya A."/>
            <person name="Stukenbrock E.H."/>
        </authorList>
    </citation>
    <scope>NUCLEOTIDE SEQUENCE [LARGE SCALE GENOMIC DNA]</scope>
    <source>
        <strain evidence="2 3">Zb18110</strain>
    </source>
</reference>
<comment type="caution">
    <text evidence="2">The sequence shown here is derived from an EMBL/GenBank/DDBJ whole genome shotgun (WGS) entry which is preliminary data.</text>
</comment>
<evidence type="ECO:0000313" key="2">
    <source>
        <dbReference type="EMBL" id="KJX97038.1"/>
    </source>
</evidence>
<feature type="region of interest" description="Disordered" evidence="1">
    <location>
        <begin position="401"/>
        <end position="458"/>
    </location>
</feature>